<gene>
    <name evidence="1" type="ordered locus">A1C_06560</name>
</gene>
<dbReference type="AlphaFoldDB" id="A8GQ60"/>
<name>A8GQ60_RICAH</name>
<organism evidence="1 2">
    <name type="scientific">Rickettsia akari (strain Hartford)</name>
    <dbReference type="NCBI Taxonomy" id="293614"/>
    <lineage>
        <taxon>Bacteria</taxon>
        <taxon>Pseudomonadati</taxon>
        <taxon>Pseudomonadota</taxon>
        <taxon>Alphaproteobacteria</taxon>
        <taxon>Rickettsiales</taxon>
        <taxon>Rickettsiaceae</taxon>
        <taxon>Rickettsieae</taxon>
        <taxon>Rickettsia</taxon>
        <taxon>spotted fever group</taxon>
    </lineage>
</organism>
<protein>
    <submittedName>
        <fullName evidence="1">Uncharacterized protein</fullName>
    </submittedName>
</protein>
<reference evidence="1" key="1">
    <citation type="submission" date="2007-09" db="EMBL/GenBank/DDBJ databases">
        <title>Complete Genome Sequence of Rickettsia akari.</title>
        <authorList>
            <person name="Madan A."/>
            <person name="Fahey J."/>
            <person name="Helton E."/>
            <person name="Ketteman M."/>
            <person name="Madan A."/>
            <person name="Rodrigues S."/>
            <person name="Sanchez A."/>
            <person name="Whiting M."/>
            <person name="Dasch G."/>
            <person name="Eremeeva M."/>
        </authorList>
    </citation>
    <scope>NUCLEOTIDE SEQUENCE</scope>
    <source>
        <strain evidence="1">Hartford</strain>
    </source>
</reference>
<dbReference type="Proteomes" id="UP000006830">
    <property type="component" value="Chromosome"/>
</dbReference>
<dbReference type="EMBL" id="CP000847">
    <property type="protein sequence ID" value="ABV75535.1"/>
    <property type="molecule type" value="Genomic_DNA"/>
</dbReference>
<proteinExistence type="predicted"/>
<evidence type="ECO:0000313" key="2">
    <source>
        <dbReference type="Proteomes" id="UP000006830"/>
    </source>
</evidence>
<dbReference type="RefSeq" id="WP_012150164.1">
    <property type="nucleotide sequence ID" value="NC_009881.1"/>
</dbReference>
<accession>A8GQ60</accession>
<dbReference type="KEGG" id="rak:A1C_06560"/>
<sequence>MNKSLYEQERKEKLFAISMRTRKESMKINSEFSNMEHDPEC</sequence>
<dbReference type="HOGENOM" id="CLU_3275892_0_0_5"/>
<keyword evidence="2" id="KW-1185">Reference proteome</keyword>
<dbReference type="STRING" id="293614.A1C_06560"/>
<evidence type="ECO:0000313" key="1">
    <source>
        <dbReference type="EMBL" id="ABV75535.1"/>
    </source>
</evidence>